<dbReference type="RefSeq" id="WP_348951832.1">
    <property type="nucleotide sequence ID" value="NZ_JBDZYD010000005.1"/>
</dbReference>
<name>A0ABV0LEN1_9PSEU</name>
<gene>
    <name evidence="1" type="ORF">ABJI51_16860</name>
</gene>
<keyword evidence="2" id="KW-1185">Reference proteome</keyword>
<comment type="caution">
    <text evidence="1">The sequence shown here is derived from an EMBL/GenBank/DDBJ whole genome shotgun (WGS) entry which is preliminary data.</text>
</comment>
<evidence type="ECO:0000313" key="2">
    <source>
        <dbReference type="Proteomes" id="UP001440984"/>
    </source>
</evidence>
<accession>A0ABV0LEN1</accession>
<proteinExistence type="predicted"/>
<reference evidence="1 2" key="1">
    <citation type="submission" date="2024-05" db="EMBL/GenBank/DDBJ databases">
        <authorList>
            <person name="Zhao H."/>
            <person name="Xu Y."/>
            <person name="Lin S."/>
            <person name="Spain J.C."/>
            <person name="Zhou N.-Y."/>
        </authorList>
    </citation>
    <scope>NUCLEOTIDE SEQUENCE [LARGE SCALE GENOMIC DNA]</scope>
    <source>
        <strain evidence="1 2">NEAU-NG30</strain>
    </source>
</reference>
<sequence length="222" mass="23748">MTEPILLEIDRPSAAAADSNGHILSGHTNGASGQQTTEFGADLDRLARIVRTAPRFLDAVRWWAGFPLRGNQPAPAVPHRLSESSAILLDLPPGTTVLRREIRLLGALAGPTITVATITEYVHEALLGADLGARRALRDGGQPVDDVLDGLHRAAYMLSRPPSDQRQADDAPALVSHAVLSGAGRPVALTTETVHRQLIAHRAPDTIPHYAARVPRPTRITP</sequence>
<dbReference type="Proteomes" id="UP001440984">
    <property type="component" value="Unassembled WGS sequence"/>
</dbReference>
<evidence type="ECO:0000313" key="1">
    <source>
        <dbReference type="EMBL" id="MEQ0560759.1"/>
    </source>
</evidence>
<organism evidence="1 2">
    <name type="scientific">Amycolatopsis melonis</name>
    <dbReference type="NCBI Taxonomy" id="3156488"/>
    <lineage>
        <taxon>Bacteria</taxon>
        <taxon>Bacillati</taxon>
        <taxon>Actinomycetota</taxon>
        <taxon>Actinomycetes</taxon>
        <taxon>Pseudonocardiales</taxon>
        <taxon>Pseudonocardiaceae</taxon>
        <taxon>Amycolatopsis</taxon>
    </lineage>
</organism>
<dbReference type="EMBL" id="JBDZYD010000005">
    <property type="protein sequence ID" value="MEQ0560759.1"/>
    <property type="molecule type" value="Genomic_DNA"/>
</dbReference>
<protein>
    <submittedName>
        <fullName evidence="1">Uncharacterized protein</fullName>
    </submittedName>
</protein>